<dbReference type="PANTHER" id="PTHR42928:SF5">
    <property type="entry name" value="BLR1237 PROTEIN"/>
    <property type="match status" value="1"/>
</dbReference>
<dbReference type="STRING" id="1938817.SAMN06296008_104135"/>
<dbReference type="OrthoDB" id="8678477at2"/>
<dbReference type="AlphaFoldDB" id="A0A1W1Z5P6"/>
<dbReference type="Gene3D" id="3.40.190.150">
    <property type="entry name" value="Bordetella uptake gene, domain 1"/>
    <property type="match status" value="1"/>
</dbReference>
<dbReference type="Pfam" id="PF03401">
    <property type="entry name" value="TctC"/>
    <property type="match status" value="1"/>
</dbReference>
<sequence>MKKNWLIFSLMVWIGLSSSSAQEYPNRPVKMLTGYPAGSSVDLYGRAISSKLQKVFKQPFVFENKVGAAGTIAAEATVRAPADGYTLLNTASQITINPFVQKLSFNTEKDLIPVAQTLSISYILLVGPDFPAKNLSELIEVAKSNPKKFNYGSYGNGSGPHLAMAMLKKAANIDVTHIQYRGSGQMLTALMAGEIQMAFDTTTATLELIKAGKLIPLATGGSKVLEALPNLPTIAQKYPGFDADGWQGVFVPAGTPSPIVSRLNLEINKIIQEKEFRDLANSRGVIVTPGSQEQFTEFVKSELKKYEQVVRENNIYLE</sequence>
<proteinExistence type="inferred from homology"/>
<gene>
    <name evidence="3" type="ORF">SAMN06296008_104135</name>
</gene>
<dbReference type="RefSeq" id="WP_084283100.1">
    <property type="nucleotide sequence ID" value="NZ_FWXJ01000004.1"/>
</dbReference>
<comment type="similarity">
    <text evidence="1">Belongs to the UPF0065 (bug) family.</text>
</comment>
<feature type="chain" id="PRO_5013388981" evidence="2">
    <location>
        <begin position="22"/>
        <end position="318"/>
    </location>
</feature>
<keyword evidence="3" id="KW-0675">Receptor</keyword>
<evidence type="ECO:0000256" key="1">
    <source>
        <dbReference type="ARBA" id="ARBA00006987"/>
    </source>
</evidence>
<dbReference type="InterPro" id="IPR005064">
    <property type="entry name" value="BUG"/>
</dbReference>
<feature type="signal peptide" evidence="2">
    <location>
        <begin position="1"/>
        <end position="21"/>
    </location>
</feature>
<reference evidence="3 4" key="1">
    <citation type="submission" date="2017-04" db="EMBL/GenBank/DDBJ databases">
        <authorList>
            <person name="Afonso C.L."/>
            <person name="Miller P.J."/>
            <person name="Scott M.A."/>
            <person name="Spackman E."/>
            <person name="Goraichik I."/>
            <person name="Dimitrov K.M."/>
            <person name="Suarez D.L."/>
            <person name="Swayne D.E."/>
        </authorList>
    </citation>
    <scope>NUCLEOTIDE SEQUENCE [LARGE SCALE GENOMIC DNA]</scope>
    <source>
        <strain evidence="3 4">VK13</strain>
    </source>
</reference>
<evidence type="ECO:0000313" key="4">
    <source>
        <dbReference type="Proteomes" id="UP000192708"/>
    </source>
</evidence>
<dbReference type="Proteomes" id="UP000192708">
    <property type="component" value="Unassembled WGS sequence"/>
</dbReference>
<dbReference type="InterPro" id="IPR042100">
    <property type="entry name" value="Bug_dom1"/>
</dbReference>
<dbReference type="PIRSF" id="PIRSF017082">
    <property type="entry name" value="YflP"/>
    <property type="match status" value="1"/>
</dbReference>
<name>A0A1W1Z5P6_9BURK</name>
<evidence type="ECO:0000313" key="3">
    <source>
        <dbReference type="EMBL" id="SMC43797.1"/>
    </source>
</evidence>
<dbReference type="CDD" id="cd13578">
    <property type="entry name" value="PBP2_Bug27"/>
    <property type="match status" value="1"/>
</dbReference>
<dbReference type="PANTHER" id="PTHR42928">
    <property type="entry name" value="TRICARBOXYLATE-BINDING PROTEIN"/>
    <property type="match status" value="1"/>
</dbReference>
<keyword evidence="4" id="KW-1185">Reference proteome</keyword>
<dbReference type="Gene3D" id="3.40.190.10">
    <property type="entry name" value="Periplasmic binding protein-like II"/>
    <property type="match status" value="1"/>
</dbReference>
<organism evidence="3 4">
    <name type="scientific">Polynucleobacter kasalickyi</name>
    <dbReference type="NCBI Taxonomy" id="1938817"/>
    <lineage>
        <taxon>Bacteria</taxon>
        <taxon>Pseudomonadati</taxon>
        <taxon>Pseudomonadota</taxon>
        <taxon>Betaproteobacteria</taxon>
        <taxon>Burkholderiales</taxon>
        <taxon>Burkholderiaceae</taxon>
        <taxon>Polynucleobacter</taxon>
    </lineage>
</organism>
<protein>
    <submittedName>
        <fullName evidence="3">Tripartite-type tricarboxylate transporter, receptor component TctC</fullName>
    </submittedName>
</protein>
<evidence type="ECO:0000256" key="2">
    <source>
        <dbReference type="SAM" id="SignalP"/>
    </source>
</evidence>
<dbReference type="SUPFAM" id="SSF53850">
    <property type="entry name" value="Periplasmic binding protein-like II"/>
    <property type="match status" value="1"/>
</dbReference>
<dbReference type="EMBL" id="FWXJ01000004">
    <property type="protein sequence ID" value="SMC43797.1"/>
    <property type="molecule type" value="Genomic_DNA"/>
</dbReference>
<keyword evidence="2" id="KW-0732">Signal</keyword>
<accession>A0A1W1Z5P6</accession>